<dbReference type="GO" id="GO:0008584">
    <property type="term" value="P:male gonad development"/>
    <property type="evidence" value="ECO:0000318"/>
    <property type="project" value="GO_Central"/>
</dbReference>
<comment type="caution">
    <text evidence="7">Lacks conserved residue(s) required for the propagation of feature annotation.</text>
</comment>
<dbReference type="GO" id="GO:0046872">
    <property type="term" value="F:metal ion binding"/>
    <property type="evidence" value="ECO:0007669"/>
    <property type="project" value="UniProtKB-KW"/>
</dbReference>
<dbReference type="Gene3D" id="4.10.70.10">
    <property type="entry name" value="Disintegrin domain"/>
    <property type="match status" value="1"/>
</dbReference>
<dbReference type="PROSITE" id="PS50026">
    <property type="entry name" value="EGF_3"/>
    <property type="match status" value="1"/>
</dbReference>
<reference evidence="14" key="3">
    <citation type="submission" date="2025-09" db="UniProtKB">
        <authorList>
            <consortium name="Ensembl"/>
        </authorList>
    </citation>
    <scope>IDENTIFICATION</scope>
</reference>
<comment type="subcellular location">
    <subcellularLocation>
        <location evidence="1">Membrane</location>
        <topology evidence="1">Single-pass type I membrane protein</topology>
    </subcellularLocation>
</comment>
<dbReference type="AlphaFoldDB" id="F6WCA0"/>
<evidence type="ECO:0000259" key="11">
    <source>
        <dbReference type="PROSITE" id="PS50026"/>
    </source>
</evidence>
<evidence type="ECO:0000256" key="3">
    <source>
        <dbReference type="ARBA" id="ARBA00022989"/>
    </source>
</evidence>
<dbReference type="Pfam" id="PF01421">
    <property type="entry name" value="Reprolysin"/>
    <property type="match status" value="1"/>
</dbReference>
<feature type="domain" description="Peptidase M12B" evidence="13">
    <location>
        <begin position="219"/>
        <end position="412"/>
    </location>
</feature>
<dbReference type="InterPro" id="IPR001590">
    <property type="entry name" value="Peptidase_M12B"/>
</dbReference>
<dbReference type="PROSITE" id="PS50215">
    <property type="entry name" value="ADAM_MEPRO"/>
    <property type="match status" value="1"/>
</dbReference>
<feature type="binding site" evidence="8">
    <location>
        <position position="354"/>
    </location>
    <ligand>
        <name>Zn(2+)</name>
        <dbReference type="ChEBI" id="CHEBI:29105"/>
        <note>catalytic</note>
    </ligand>
</feature>
<dbReference type="GO" id="GO:0009897">
    <property type="term" value="C:external side of plasma membrane"/>
    <property type="evidence" value="ECO:0000318"/>
    <property type="project" value="GO_Central"/>
</dbReference>
<evidence type="ECO:0000256" key="10">
    <source>
        <dbReference type="SAM" id="SignalP"/>
    </source>
</evidence>
<evidence type="ECO:0000256" key="2">
    <source>
        <dbReference type="ARBA" id="ARBA00022692"/>
    </source>
</evidence>
<dbReference type="GeneTree" id="ENSGT00940000161933"/>
<dbReference type="InParanoid" id="F6WCA0"/>
<feature type="chain" id="PRO_5023902842" description="ADAM metallopeptidase domain 20" evidence="10">
    <location>
        <begin position="34"/>
        <end position="758"/>
    </location>
</feature>
<feature type="disulfide bond" evidence="7">
    <location>
        <begin position="691"/>
        <end position="700"/>
    </location>
</feature>
<dbReference type="Pfam" id="PF01562">
    <property type="entry name" value="Pep_M12B_propep"/>
    <property type="match status" value="1"/>
</dbReference>
<dbReference type="GO" id="GO:1990913">
    <property type="term" value="C:sperm head plasma membrane"/>
    <property type="evidence" value="ECO:0000318"/>
    <property type="project" value="GO_Central"/>
</dbReference>
<feature type="binding site" evidence="8">
    <location>
        <position position="364"/>
    </location>
    <ligand>
        <name>Zn(2+)</name>
        <dbReference type="ChEBI" id="CHEBI:29105"/>
        <note>catalytic</note>
    </ligand>
</feature>
<evidence type="ECO:0000313" key="15">
    <source>
        <dbReference type="Proteomes" id="UP000002280"/>
    </source>
</evidence>
<keyword evidence="10" id="KW-0732">Signal</keyword>
<evidence type="ECO:0000256" key="6">
    <source>
        <dbReference type="PROSITE-ProRule" id="PRU00068"/>
    </source>
</evidence>
<protein>
    <recommendedName>
        <fullName evidence="16">ADAM metallopeptidase domain 20</fullName>
    </recommendedName>
</protein>
<evidence type="ECO:0000259" key="13">
    <source>
        <dbReference type="PROSITE" id="PS50215"/>
    </source>
</evidence>
<keyword evidence="3 9" id="KW-1133">Transmembrane helix</keyword>
<dbReference type="InterPro" id="IPR006586">
    <property type="entry name" value="ADAM_Cys-rich"/>
</dbReference>
<reference evidence="14" key="2">
    <citation type="submission" date="2025-08" db="UniProtKB">
        <authorList>
            <consortium name="Ensembl"/>
        </authorList>
    </citation>
    <scope>IDENTIFICATION</scope>
</reference>
<dbReference type="Ensembl" id="ENSMODT00000009140.3">
    <property type="protein sequence ID" value="ENSMODP00000008963.3"/>
    <property type="gene ID" value="ENSMODG00000007233.3"/>
</dbReference>
<dbReference type="OMA" id="YCYLEGV"/>
<keyword evidence="5 7" id="KW-1015">Disulfide bond</keyword>
<dbReference type="InterPro" id="IPR018358">
    <property type="entry name" value="Disintegrin_CS"/>
</dbReference>
<dbReference type="eggNOG" id="KOG3607">
    <property type="taxonomic scope" value="Eukaryota"/>
</dbReference>
<name>F6WCA0_MONDO</name>
<dbReference type="HOGENOM" id="CLU_012714_4_0_1"/>
<keyword evidence="8" id="KW-0862">Zinc</keyword>
<dbReference type="SUPFAM" id="SSF57552">
    <property type="entry name" value="Blood coagulation inhibitor (disintegrin)"/>
    <property type="match status" value="1"/>
</dbReference>
<dbReference type="FunFam" id="4.10.70.10:FF:000001">
    <property type="entry name" value="Disintegrin and metalloproteinase domain-containing protein 22"/>
    <property type="match status" value="1"/>
</dbReference>
<dbReference type="PROSITE" id="PS01186">
    <property type="entry name" value="EGF_2"/>
    <property type="match status" value="1"/>
</dbReference>
<evidence type="ECO:0000256" key="1">
    <source>
        <dbReference type="ARBA" id="ARBA00004479"/>
    </source>
</evidence>
<feature type="domain" description="EGF-like" evidence="11">
    <location>
        <begin position="668"/>
        <end position="701"/>
    </location>
</feature>
<dbReference type="InterPro" id="IPR002870">
    <property type="entry name" value="Peptidase_M12B_N"/>
</dbReference>
<proteinExistence type="predicted"/>
<evidence type="ECO:0000256" key="5">
    <source>
        <dbReference type="ARBA" id="ARBA00023157"/>
    </source>
</evidence>
<evidence type="ECO:0000256" key="9">
    <source>
        <dbReference type="SAM" id="Phobius"/>
    </source>
</evidence>
<dbReference type="InterPro" id="IPR000742">
    <property type="entry name" value="EGF"/>
</dbReference>
<keyword evidence="4 9" id="KW-0472">Membrane</keyword>
<dbReference type="GO" id="GO:0006508">
    <property type="term" value="P:proteolysis"/>
    <property type="evidence" value="ECO:0000318"/>
    <property type="project" value="GO_Central"/>
</dbReference>
<dbReference type="Gene3D" id="3.40.390.10">
    <property type="entry name" value="Collagenase (Catalytic Domain)"/>
    <property type="match status" value="1"/>
</dbReference>
<dbReference type="Bgee" id="ENSMODG00000007233">
    <property type="expression patterns" value="Expressed in spermatocyte and 5 other cell types or tissues"/>
</dbReference>
<evidence type="ECO:0000256" key="8">
    <source>
        <dbReference type="PROSITE-ProRule" id="PRU00276"/>
    </source>
</evidence>
<feature type="disulfide bond" evidence="6">
    <location>
        <begin position="480"/>
        <end position="500"/>
    </location>
</feature>
<feature type="domain" description="Disintegrin" evidence="12">
    <location>
        <begin position="422"/>
        <end position="508"/>
    </location>
</feature>
<dbReference type="Pfam" id="PF08516">
    <property type="entry name" value="ADAM_CR"/>
    <property type="match status" value="1"/>
</dbReference>
<accession>F6WCA0</accession>
<evidence type="ECO:0000313" key="14">
    <source>
        <dbReference type="Ensembl" id="ENSMODP00000008963.3"/>
    </source>
</evidence>
<dbReference type="InterPro" id="IPR034027">
    <property type="entry name" value="Reprolysin_adamalysin"/>
</dbReference>
<dbReference type="PROSITE" id="PS50214">
    <property type="entry name" value="DISINTEGRIN_2"/>
    <property type="match status" value="1"/>
</dbReference>
<dbReference type="InterPro" id="IPR024079">
    <property type="entry name" value="MetalloPept_cat_dom_sf"/>
</dbReference>
<evidence type="ECO:0000256" key="7">
    <source>
        <dbReference type="PROSITE-ProRule" id="PRU00076"/>
    </source>
</evidence>
<dbReference type="PANTHER" id="PTHR11905:SF167">
    <property type="entry name" value="A DISINTEGRIN AND METALLOPEPTIDASE DOMAIN 4-RELATED"/>
    <property type="match status" value="1"/>
</dbReference>
<dbReference type="GO" id="GO:0005886">
    <property type="term" value="C:plasma membrane"/>
    <property type="evidence" value="ECO:0000318"/>
    <property type="project" value="GO_Central"/>
</dbReference>
<dbReference type="GO" id="GO:0004222">
    <property type="term" value="F:metalloendopeptidase activity"/>
    <property type="evidence" value="ECO:0000318"/>
    <property type="project" value="GO_Central"/>
</dbReference>
<dbReference type="SUPFAM" id="SSF55486">
    <property type="entry name" value="Metalloproteases ('zincins'), catalytic domain"/>
    <property type="match status" value="1"/>
</dbReference>
<dbReference type="CDD" id="cd04269">
    <property type="entry name" value="ZnMc_adamalysin_II_like"/>
    <property type="match status" value="1"/>
</dbReference>
<feature type="transmembrane region" description="Helical" evidence="9">
    <location>
        <begin position="720"/>
        <end position="749"/>
    </location>
</feature>
<dbReference type="PROSITE" id="PS00427">
    <property type="entry name" value="DISINTEGRIN_1"/>
    <property type="match status" value="1"/>
</dbReference>
<keyword evidence="8" id="KW-0479">Metal-binding</keyword>
<feature type="signal peptide" evidence="10">
    <location>
        <begin position="1"/>
        <end position="33"/>
    </location>
</feature>
<dbReference type="PANTHER" id="PTHR11905">
    <property type="entry name" value="ADAM A DISINTEGRIN AND METALLOPROTEASE DOMAIN"/>
    <property type="match status" value="1"/>
</dbReference>
<keyword evidence="7" id="KW-0245">EGF-like domain</keyword>
<evidence type="ECO:0000259" key="12">
    <source>
        <dbReference type="PROSITE" id="PS50214"/>
    </source>
</evidence>
<evidence type="ECO:0008006" key="16">
    <source>
        <dbReference type="Google" id="ProtNLM"/>
    </source>
</evidence>
<organism evidence="14 15">
    <name type="scientific">Monodelphis domestica</name>
    <name type="common">Gray short-tailed opossum</name>
    <dbReference type="NCBI Taxonomy" id="13616"/>
    <lineage>
        <taxon>Eukaryota</taxon>
        <taxon>Metazoa</taxon>
        <taxon>Chordata</taxon>
        <taxon>Craniata</taxon>
        <taxon>Vertebrata</taxon>
        <taxon>Euteleostomi</taxon>
        <taxon>Mammalia</taxon>
        <taxon>Metatheria</taxon>
        <taxon>Didelphimorphia</taxon>
        <taxon>Didelphidae</taxon>
        <taxon>Monodelphis</taxon>
    </lineage>
</organism>
<feature type="binding site" evidence="8">
    <location>
        <position position="358"/>
    </location>
    <ligand>
        <name>Zn(2+)</name>
        <dbReference type="ChEBI" id="CHEBI:29105"/>
        <note>catalytic</note>
    </ligand>
</feature>
<dbReference type="PRINTS" id="PR00289">
    <property type="entry name" value="DISINTEGRIN"/>
</dbReference>
<dbReference type="SMART" id="SM00608">
    <property type="entry name" value="ACR"/>
    <property type="match status" value="1"/>
</dbReference>
<evidence type="ECO:0000256" key="4">
    <source>
        <dbReference type="ARBA" id="ARBA00023136"/>
    </source>
</evidence>
<dbReference type="InterPro" id="IPR001762">
    <property type="entry name" value="Disintegrin_dom"/>
</dbReference>
<dbReference type="InterPro" id="IPR036436">
    <property type="entry name" value="Disintegrin_dom_sf"/>
</dbReference>
<dbReference type="SMART" id="SM00050">
    <property type="entry name" value="DISIN"/>
    <property type="match status" value="1"/>
</dbReference>
<sequence>VAPFIPFEPSPGPLAGFLLAFELVLLSPAGCRGQHPGWRFSSSEVVIPNQIRSRTGLRGPNKAVVAEGPGLLSYSLRFGGKRYVVHMRIKKFLLPRHLPVLVDNEHGASPEEYPYVQSDCYYHGYLEGIPESMAVLNTCQGGLRGTLHLDDLIYEIEPLHNSPRFEHVLSQLVPQEGEVGQSLFRCSLTSEEMNEQFSNSEFRKGLKTVPLSPWWPHIHFLKIGICVSSSIVATHNKNLTIHIEQMITLIHLVDSIYKQFRIFTILVFLYFWQYTDKVALTGSSSEIAQRYGLWKNLVIFNSFPHDTAALITGNKAGETGYATFPNSICNGNRAAILLWFQDNRIFYYSIILAHYVGHNLGLRHDQIYCRCIQRSHCLMEDHPPFSDSLSNCSYGQLLNLVTYWDQCLSRLPNMYDNYPYAFNWCGNKRLDFQEQCDCGSVKECLADPCCDMKCHLSAGSDCAFGTCCNNCKFSAVGVVCRHAVNNCDLPEFCNGSESSCPLDSYVQDGTPCTSNAICFKGNCTDRHIQCREMFGHDGVVNADDICYEELNVKGDRFGNCGSKPKVTYVYTYEGQQKKEVIYETVPCRKSTIFCGRLQCEGMKTLPRLDKHITFYELRVKKDKKELICFGIDYPIRAQQLDAGMVWDGSKCTENTMCLNHMCVPIAQLHFDCTPEKCNYRGVCNNKKNCHCQFGWSPPFCDLLGYGGSLDSGPAEKYEHYFTILSLFIFILIRIILFIIAFSFAFFTYVRKKKLLRKR</sequence>
<dbReference type="Proteomes" id="UP000002280">
    <property type="component" value="Chromosome 1"/>
</dbReference>
<keyword evidence="2 9" id="KW-0812">Transmembrane</keyword>
<keyword evidence="15" id="KW-1185">Reference proteome</keyword>
<dbReference type="Pfam" id="PF00200">
    <property type="entry name" value="Disintegrin"/>
    <property type="match status" value="1"/>
</dbReference>
<reference evidence="14 15" key="1">
    <citation type="journal article" date="2007" name="Nature">
        <title>Genome of the marsupial Monodelphis domestica reveals innovation in non-coding sequences.</title>
        <authorList>
            <person name="Mikkelsen T.S."/>
            <person name="Wakefield M.J."/>
            <person name="Aken B."/>
            <person name="Amemiya C.T."/>
            <person name="Chang J.L."/>
            <person name="Duke S."/>
            <person name="Garber M."/>
            <person name="Gentles A.J."/>
            <person name="Goodstadt L."/>
            <person name="Heger A."/>
            <person name="Jurka J."/>
            <person name="Kamal M."/>
            <person name="Mauceli E."/>
            <person name="Searle S.M."/>
            <person name="Sharpe T."/>
            <person name="Baker M.L."/>
            <person name="Batzer M.A."/>
            <person name="Benos P.V."/>
            <person name="Belov K."/>
            <person name="Clamp M."/>
            <person name="Cook A."/>
            <person name="Cuff J."/>
            <person name="Das R."/>
            <person name="Davidow L."/>
            <person name="Deakin J.E."/>
            <person name="Fazzari M.J."/>
            <person name="Glass J.L."/>
            <person name="Grabherr M."/>
            <person name="Greally J.M."/>
            <person name="Gu W."/>
            <person name="Hore T.A."/>
            <person name="Huttley G.A."/>
            <person name="Kleber M."/>
            <person name="Jirtle R.L."/>
            <person name="Koina E."/>
            <person name="Lee J.T."/>
            <person name="Mahony S."/>
            <person name="Marra M.A."/>
            <person name="Miller R.D."/>
            <person name="Nicholls R.D."/>
            <person name="Oda M."/>
            <person name="Papenfuss A.T."/>
            <person name="Parra Z.E."/>
            <person name="Pollock D.D."/>
            <person name="Ray D.A."/>
            <person name="Schein J.E."/>
            <person name="Speed T.P."/>
            <person name="Thompson K."/>
            <person name="VandeBerg J.L."/>
            <person name="Wade C.M."/>
            <person name="Walker J.A."/>
            <person name="Waters P.D."/>
            <person name="Webber C."/>
            <person name="Weidman J.R."/>
            <person name="Xie X."/>
            <person name="Zody M.C."/>
            <person name="Baldwin J."/>
            <person name="Abdouelleil A."/>
            <person name="Abdulkadir J."/>
            <person name="Abebe A."/>
            <person name="Abera B."/>
            <person name="Abreu J."/>
            <person name="Acer S.C."/>
            <person name="Aftuck L."/>
            <person name="Alexander A."/>
            <person name="An P."/>
            <person name="Anderson E."/>
            <person name="Anderson S."/>
            <person name="Arachi H."/>
            <person name="Azer M."/>
            <person name="Bachantsang P."/>
            <person name="Barry A."/>
            <person name="Bayul T."/>
            <person name="Berlin A."/>
            <person name="Bessette D."/>
            <person name="Bloom T."/>
            <person name="Bloom T."/>
            <person name="Boguslavskiy L."/>
            <person name="Bonnet C."/>
            <person name="Boukhgalter B."/>
            <person name="Bourzgui I."/>
            <person name="Brown A."/>
            <person name="Cahill P."/>
            <person name="Channer S."/>
            <person name="Cheshatsang Y."/>
            <person name="Chuda L."/>
            <person name="Citroen M."/>
            <person name="Collymore A."/>
            <person name="Cooke P."/>
            <person name="Costello M."/>
            <person name="D'Aco K."/>
            <person name="Daza R."/>
            <person name="De Haan G."/>
            <person name="DeGray S."/>
            <person name="DeMaso C."/>
            <person name="Dhargay N."/>
            <person name="Dooley K."/>
            <person name="Dooley E."/>
            <person name="Doricent M."/>
            <person name="Dorje P."/>
            <person name="Dorjee K."/>
            <person name="Dupes A."/>
            <person name="Elong R."/>
            <person name="Falk J."/>
            <person name="Farina A."/>
            <person name="Faro S."/>
            <person name="Ferguson D."/>
            <person name="Fisher S."/>
            <person name="Foley C.D."/>
            <person name="Franke A."/>
            <person name="Friedrich D."/>
            <person name="Gadbois L."/>
            <person name="Gearin G."/>
            <person name="Gearin C.R."/>
            <person name="Giannoukos G."/>
            <person name="Goode T."/>
            <person name="Graham J."/>
            <person name="Grandbois E."/>
            <person name="Grewal S."/>
            <person name="Gyaltsen K."/>
            <person name="Hafez N."/>
            <person name="Hagos B."/>
            <person name="Hall J."/>
            <person name="Henson C."/>
            <person name="Hollinger A."/>
            <person name="Honan T."/>
            <person name="Huard M.D."/>
            <person name="Hughes L."/>
            <person name="Hurhula B."/>
            <person name="Husby M.E."/>
            <person name="Kamat A."/>
            <person name="Kanga B."/>
            <person name="Kashin S."/>
            <person name="Khazanovich D."/>
            <person name="Kisner P."/>
            <person name="Lance K."/>
            <person name="Lara M."/>
            <person name="Lee W."/>
            <person name="Lennon N."/>
            <person name="Letendre F."/>
            <person name="LeVine R."/>
            <person name="Lipovsky A."/>
            <person name="Liu X."/>
            <person name="Liu J."/>
            <person name="Liu S."/>
            <person name="Lokyitsang T."/>
            <person name="Lokyitsang Y."/>
            <person name="Lubonja R."/>
            <person name="Lui A."/>
            <person name="MacDonald P."/>
            <person name="Magnisalis V."/>
            <person name="Maru K."/>
            <person name="Matthews C."/>
            <person name="McCusker W."/>
            <person name="McDonough S."/>
            <person name="Mehta T."/>
            <person name="Meldrim J."/>
            <person name="Meneus L."/>
            <person name="Mihai O."/>
            <person name="Mihalev A."/>
            <person name="Mihova T."/>
            <person name="Mittelman R."/>
            <person name="Mlenga V."/>
            <person name="Montmayeur A."/>
            <person name="Mulrain L."/>
            <person name="Navidi A."/>
            <person name="Naylor J."/>
            <person name="Negash T."/>
            <person name="Nguyen T."/>
            <person name="Nguyen N."/>
            <person name="Nicol R."/>
            <person name="Norbu C."/>
            <person name="Norbu N."/>
            <person name="Novod N."/>
            <person name="O'Neill B."/>
            <person name="Osman S."/>
            <person name="Markiewicz E."/>
            <person name="Oyono O.L."/>
            <person name="Patti C."/>
            <person name="Phunkhang P."/>
            <person name="Pierre F."/>
            <person name="Priest M."/>
            <person name="Raghuraman S."/>
            <person name="Rege F."/>
            <person name="Reyes R."/>
            <person name="Rise C."/>
            <person name="Rogov P."/>
            <person name="Ross K."/>
            <person name="Ryan E."/>
            <person name="Settipalli S."/>
            <person name="Shea T."/>
            <person name="Sherpa N."/>
            <person name="Shi L."/>
            <person name="Shih D."/>
            <person name="Sparrow T."/>
            <person name="Spaulding J."/>
            <person name="Stalker J."/>
            <person name="Stange-Thomann N."/>
            <person name="Stavropoulos S."/>
            <person name="Stone C."/>
            <person name="Strader C."/>
            <person name="Tesfaye S."/>
            <person name="Thomson T."/>
            <person name="Thoulutsang Y."/>
            <person name="Thoulutsang D."/>
            <person name="Topham K."/>
            <person name="Topping I."/>
            <person name="Tsamla T."/>
            <person name="Vassiliev H."/>
            <person name="Vo A."/>
            <person name="Wangchuk T."/>
            <person name="Wangdi T."/>
            <person name="Weiand M."/>
            <person name="Wilkinson J."/>
            <person name="Wilson A."/>
            <person name="Yadav S."/>
            <person name="Young G."/>
            <person name="Yu Q."/>
            <person name="Zembek L."/>
            <person name="Zhong D."/>
            <person name="Zimmer A."/>
            <person name="Zwirko Z."/>
            <person name="Jaffe D.B."/>
            <person name="Alvarez P."/>
            <person name="Brockman W."/>
            <person name="Butler J."/>
            <person name="Chin C."/>
            <person name="Gnerre S."/>
            <person name="MacCallum I."/>
            <person name="Graves J.A."/>
            <person name="Ponting C.P."/>
            <person name="Breen M."/>
            <person name="Samollow P.B."/>
            <person name="Lander E.S."/>
            <person name="Lindblad-Toh K."/>
        </authorList>
    </citation>
    <scope>NUCLEOTIDE SEQUENCE [LARGE SCALE GENOMIC DNA]</scope>
</reference>